<reference evidence="1 2" key="1">
    <citation type="journal article" date="2023" name="Nucleic Acids Res.">
        <title>The hologenome of Daphnia magna reveals possible DNA methylation and microbiome-mediated evolution of the host genome.</title>
        <authorList>
            <person name="Chaturvedi A."/>
            <person name="Li X."/>
            <person name="Dhandapani V."/>
            <person name="Marshall H."/>
            <person name="Kissane S."/>
            <person name="Cuenca-Cambronero M."/>
            <person name="Asole G."/>
            <person name="Calvet F."/>
            <person name="Ruiz-Romero M."/>
            <person name="Marangio P."/>
            <person name="Guigo R."/>
            <person name="Rago D."/>
            <person name="Mirbahai L."/>
            <person name="Eastwood N."/>
            <person name="Colbourne J.K."/>
            <person name="Zhou J."/>
            <person name="Mallon E."/>
            <person name="Orsini L."/>
        </authorList>
    </citation>
    <scope>NUCLEOTIDE SEQUENCE [LARGE SCALE GENOMIC DNA]</scope>
    <source>
        <strain evidence="1">LRV0_1</strain>
    </source>
</reference>
<evidence type="ECO:0000313" key="1">
    <source>
        <dbReference type="EMBL" id="KAK4017248.1"/>
    </source>
</evidence>
<sequence length="77" mass="8654">MNLQMPFIRLQQSPVVTVKKVTSPTCDGVQANRLRFPTGDFLLPNGSPASPEVVEEWCSSTSCQNMKYTHLQYPPQK</sequence>
<gene>
    <name evidence="1" type="ORF">OUZ56_032195</name>
</gene>
<dbReference type="EMBL" id="JAOYFB010000005">
    <property type="protein sequence ID" value="KAK4017248.1"/>
    <property type="molecule type" value="Genomic_DNA"/>
</dbReference>
<name>A0ABQ9ZWF3_9CRUS</name>
<protein>
    <submittedName>
        <fullName evidence="1">Uncharacterized protein</fullName>
    </submittedName>
</protein>
<keyword evidence="2" id="KW-1185">Reference proteome</keyword>
<dbReference type="Proteomes" id="UP001234178">
    <property type="component" value="Unassembled WGS sequence"/>
</dbReference>
<organism evidence="1 2">
    <name type="scientific">Daphnia magna</name>
    <dbReference type="NCBI Taxonomy" id="35525"/>
    <lineage>
        <taxon>Eukaryota</taxon>
        <taxon>Metazoa</taxon>
        <taxon>Ecdysozoa</taxon>
        <taxon>Arthropoda</taxon>
        <taxon>Crustacea</taxon>
        <taxon>Branchiopoda</taxon>
        <taxon>Diplostraca</taxon>
        <taxon>Cladocera</taxon>
        <taxon>Anomopoda</taxon>
        <taxon>Daphniidae</taxon>
        <taxon>Daphnia</taxon>
    </lineage>
</organism>
<comment type="caution">
    <text evidence="1">The sequence shown here is derived from an EMBL/GenBank/DDBJ whole genome shotgun (WGS) entry which is preliminary data.</text>
</comment>
<accession>A0ABQ9ZWF3</accession>
<evidence type="ECO:0000313" key="2">
    <source>
        <dbReference type="Proteomes" id="UP001234178"/>
    </source>
</evidence>
<proteinExistence type="predicted"/>